<dbReference type="EMBL" id="CP154858">
    <property type="protein sequence ID" value="XDT72678.1"/>
    <property type="molecule type" value="Genomic_DNA"/>
</dbReference>
<name>A0AB39UXD1_9GAMM</name>
<protein>
    <submittedName>
        <fullName evidence="2">EAL domain-containing protein</fullName>
    </submittedName>
</protein>
<organism evidence="2">
    <name type="scientific">Thermohahella caldifontis</name>
    <dbReference type="NCBI Taxonomy" id="3142973"/>
    <lineage>
        <taxon>Bacteria</taxon>
        <taxon>Pseudomonadati</taxon>
        <taxon>Pseudomonadota</taxon>
        <taxon>Gammaproteobacteria</taxon>
        <taxon>Oceanospirillales</taxon>
        <taxon>Hahellaceae</taxon>
        <taxon>Thermohahella</taxon>
    </lineage>
</organism>
<reference evidence="2" key="1">
    <citation type="submission" date="2024-05" db="EMBL/GenBank/DDBJ databases">
        <title>Genome sequencing of novel strain.</title>
        <authorList>
            <person name="Ganbat D."/>
            <person name="Ganbat S."/>
            <person name="Lee S.-J."/>
        </authorList>
    </citation>
    <scope>NUCLEOTIDE SEQUENCE</scope>
    <source>
        <strain evidence="2">SMD15-11</strain>
    </source>
</reference>
<dbReference type="AlphaFoldDB" id="A0AB39UXD1"/>
<dbReference type="PANTHER" id="PTHR33121:SF79">
    <property type="entry name" value="CYCLIC DI-GMP PHOSPHODIESTERASE PDED-RELATED"/>
    <property type="match status" value="1"/>
</dbReference>
<accession>A0AB39UXD1</accession>
<dbReference type="InterPro" id="IPR050706">
    <property type="entry name" value="Cyclic-di-GMP_PDE-like"/>
</dbReference>
<dbReference type="RefSeq" id="WP_369601682.1">
    <property type="nucleotide sequence ID" value="NZ_CP154858.1"/>
</dbReference>
<dbReference type="Gene3D" id="3.20.20.450">
    <property type="entry name" value="EAL domain"/>
    <property type="match status" value="1"/>
</dbReference>
<proteinExistence type="predicted"/>
<dbReference type="Pfam" id="PF00563">
    <property type="entry name" value="EAL"/>
    <property type="match status" value="1"/>
</dbReference>
<dbReference type="SMART" id="SM00052">
    <property type="entry name" value="EAL"/>
    <property type="match status" value="1"/>
</dbReference>
<sequence length="668" mass="75220">MSIHSTDSACLKVARDHLTRLLASPALPAWFNSVEEADKATGEMARALRFALDGPVSDLAAQFSAWGEFLQKRYAPSVSLLINETREMQDDLTRLSQLHLVERKEDDLTTRLTEARRGLMAGALKVQARVAGELFRPTDTIDWEMDVTRHRHWYQAILKSLCEDEARLPDTSLAHCPFSDWLNSLEFQLLTQHLDHSDKSGLLILHHALHDQAIHLEHALAQGQLADALLGLSEFQKLYALLENRLKDAYVAFQSDRIGQFFRFFSDVMTQDDKLSYFMTVVIEIQKSPASPSMLRQALLNIYRAIKKTPLTQNRVAGVVENGSSLHILYRYAHKEDIKRVLAQLRKAAHSAHDDLNDLFAPRFNIRALETRQLSGMDHDALRMLAGELMRAHPGMPVKLFSEDETRNLRCEVEEGGRILNTVRAAIESHDIQLHFQPVMAVSAERRSLKYCEALARIRHDGQLVEAERFIHAVHEQGLGPLLDAAVLHSLHQQADDIAQHLSAVSCNLFPDSMDQPAVMAALECCLQTFAQRGLNLILEITEYELFHRFDMLNTLYQAYPNLSVALDDFGSGYSSLAAVTALRNAGLVDTLKLDGSLSEQLVENPLDRQVVFLTLDLARHLDLDVVVEHIHSQDIETLLLDHETSFLGQGHLYGAAMPLERIAALIQ</sequence>
<dbReference type="InterPro" id="IPR035919">
    <property type="entry name" value="EAL_sf"/>
</dbReference>
<evidence type="ECO:0000313" key="2">
    <source>
        <dbReference type="EMBL" id="XDT72678.1"/>
    </source>
</evidence>
<dbReference type="KEGG" id="tcd:AAIA72_01455"/>
<dbReference type="PANTHER" id="PTHR33121">
    <property type="entry name" value="CYCLIC DI-GMP PHOSPHODIESTERASE PDEF"/>
    <property type="match status" value="1"/>
</dbReference>
<evidence type="ECO:0000259" key="1">
    <source>
        <dbReference type="PROSITE" id="PS50883"/>
    </source>
</evidence>
<dbReference type="PROSITE" id="PS50883">
    <property type="entry name" value="EAL"/>
    <property type="match status" value="1"/>
</dbReference>
<gene>
    <name evidence="2" type="ORF">AAIA72_01455</name>
</gene>
<dbReference type="GO" id="GO:0071111">
    <property type="term" value="F:cyclic-guanylate-specific phosphodiesterase activity"/>
    <property type="evidence" value="ECO:0007669"/>
    <property type="project" value="InterPro"/>
</dbReference>
<dbReference type="InterPro" id="IPR001633">
    <property type="entry name" value="EAL_dom"/>
</dbReference>
<dbReference type="CDD" id="cd01948">
    <property type="entry name" value="EAL"/>
    <property type="match status" value="1"/>
</dbReference>
<dbReference type="SUPFAM" id="SSF141868">
    <property type="entry name" value="EAL domain-like"/>
    <property type="match status" value="1"/>
</dbReference>
<feature type="domain" description="EAL" evidence="1">
    <location>
        <begin position="416"/>
        <end position="668"/>
    </location>
</feature>
<dbReference type="Gene3D" id="1.20.120.30">
    <property type="entry name" value="Aspartate receptor, ligand-binding domain"/>
    <property type="match status" value="1"/>
</dbReference>